<evidence type="ECO:0000256" key="1">
    <source>
        <dbReference type="ARBA" id="ARBA00022737"/>
    </source>
</evidence>
<dbReference type="EMBL" id="QXGF01010036">
    <property type="protein sequence ID" value="KAE8916515.1"/>
    <property type="molecule type" value="Genomic_DNA"/>
</dbReference>
<evidence type="ECO:0000313" key="6">
    <source>
        <dbReference type="EMBL" id="KAE9157503.1"/>
    </source>
</evidence>
<dbReference type="PROSITE" id="PS50297">
    <property type="entry name" value="ANK_REP_REGION"/>
    <property type="match status" value="3"/>
</dbReference>
<dbReference type="Pfam" id="PF00023">
    <property type="entry name" value="Ank"/>
    <property type="match status" value="1"/>
</dbReference>
<evidence type="ECO:0000256" key="2">
    <source>
        <dbReference type="ARBA" id="ARBA00023043"/>
    </source>
</evidence>
<proteinExistence type="predicted"/>
<feature type="non-terminal residue" evidence="4">
    <location>
        <position position="201"/>
    </location>
</feature>
<dbReference type="Pfam" id="PF12796">
    <property type="entry name" value="Ank_2"/>
    <property type="match status" value="1"/>
</dbReference>
<dbReference type="PANTHER" id="PTHR24173:SF74">
    <property type="entry name" value="ANKYRIN REPEAT DOMAIN-CONTAINING PROTEIN 16"/>
    <property type="match status" value="1"/>
</dbReference>
<keyword evidence="2 3" id="KW-0040">ANK repeat</keyword>
<dbReference type="EMBL" id="QXFX01011218">
    <property type="protein sequence ID" value="KAE9053320.1"/>
    <property type="molecule type" value="Genomic_DNA"/>
</dbReference>
<feature type="repeat" description="ANK" evidence="3">
    <location>
        <begin position="94"/>
        <end position="126"/>
    </location>
</feature>
<dbReference type="PANTHER" id="PTHR24173">
    <property type="entry name" value="ANKYRIN REPEAT CONTAINING"/>
    <property type="match status" value="1"/>
</dbReference>
<organism evidence="4 7">
    <name type="scientific">Phytophthora fragariae</name>
    <dbReference type="NCBI Taxonomy" id="53985"/>
    <lineage>
        <taxon>Eukaryota</taxon>
        <taxon>Sar</taxon>
        <taxon>Stramenopiles</taxon>
        <taxon>Oomycota</taxon>
        <taxon>Peronosporomycetes</taxon>
        <taxon>Peronosporales</taxon>
        <taxon>Peronosporaceae</taxon>
        <taxon>Phytophthora</taxon>
    </lineage>
</organism>
<dbReference type="AlphaFoldDB" id="A0A6A3D689"/>
<dbReference type="EMBL" id="QXGD01009870">
    <property type="protein sequence ID" value="KAE9157503.1"/>
    <property type="molecule type" value="Genomic_DNA"/>
</dbReference>
<sequence>MKATERGRLDVVKLMLKNSANINAQGLNGATALNIAGEHNQLSIVVLLMNHGAALELADDAGYTPLITAAQLGHSDVVQFLVTRGANINARLPSGGTALLTAVWYKRLAVVRILLDNGADITLCGDFQNWSALTVSYMSGYIEFTQLIYERVEPDFSFSVDQPTTFHANSATTDFHSAIDVKVRNGDTALRIACEQGNLKA</sequence>
<protein>
    <submittedName>
        <fullName evidence="4">Uncharacterized protein</fullName>
    </submittedName>
</protein>
<keyword evidence="1" id="KW-0677">Repeat</keyword>
<name>A0A6A3D689_9STRA</name>
<dbReference type="PRINTS" id="PR01415">
    <property type="entry name" value="ANKYRIN"/>
</dbReference>
<evidence type="ECO:0000313" key="4">
    <source>
        <dbReference type="EMBL" id="KAE8916515.1"/>
    </source>
</evidence>
<dbReference type="Gene3D" id="1.25.40.20">
    <property type="entry name" value="Ankyrin repeat-containing domain"/>
    <property type="match status" value="1"/>
</dbReference>
<evidence type="ECO:0000313" key="8">
    <source>
        <dbReference type="Proteomes" id="UP000440367"/>
    </source>
</evidence>
<reference evidence="7 8" key="1">
    <citation type="submission" date="2018-08" db="EMBL/GenBank/DDBJ databases">
        <title>Genomic investigation of the strawberry pathogen Phytophthora fragariae indicates pathogenicity is determined by transcriptional variation in three key races.</title>
        <authorList>
            <person name="Adams T.M."/>
            <person name="Armitage A.D."/>
            <person name="Sobczyk M.K."/>
            <person name="Bates H.J."/>
            <person name="Dunwell J.M."/>
            <person name="Nellist C.F."/>
            <person name="Harrison R.J."/>
        </authorList>
    </citation>
    <scope>NUCLEOTIDE SEQUENCE [LARGE SCALE GENOMIC DNA]</scope>
    <source>
        <strain evidence="6 8">BC-1</strain>
        <strain evidence="4 7">NOV-9</strain>
        <strain evidence="5 9">ONT-3</strain>
    </source>
</reference>
<dbReference type="Proteomes" id="UP000440367">
    <property type="component" value="Unassembled WGS sequence"/>
</dbReference>
<evidence type="ECO:0000313" key="7">
    <source>
        <dbReference type="Proteomes" id="UP000429523"/>
    </source>
</evidence>
<dbReference type="Proteomes" id="UP000488956">
    <property type="component" value="Unassembled WGS sequence"/>
</dbReference>
<dbReference type="InterPro" id="IPR036770">
    <property type="entry name" value="Ankyrin_rpt-contain_sf"/>
</dbReference>
<dbReference type="SUPFAM" id="SSF48403">
    <property type="entry name" value="Ankyrin repeat"/>
    <property type="match status" value="1"/>
</dbReference>
<dbReference type="PROSITE" id="PS50088">
    <property type="entry name" value="ANK_REPEAT"/>
    <property type="match status" value="3"/>
</dbReference>
<feature type="repeat" description="ANK" evidence="3">
    <location>
        <begin position="28"/>
        <end position="60"/>
    </location>
</feature>
<feature type="repeat" description="ANK" evidence="3">
    <location>
        <begin position="61"/>
        <end position="93"/>
    </location>
</feature>
<dbReference type="Proteomes" id="UP000429523">
    <property type="component" value="Unassembled WGS sequence"/>
</dbReference>
<comment type="caution">
    <text evidence="4">The sequence shown here is derived from an EMBL/GenBank/DDBJ whole genome shotgun (WGS) entry which is preliminary data.</text>
</comment>
<evidence type="ECO:0000256" key="3">
    <source>
        <dbReference type="PROSITE-ProRule" id="PRU00023"/>
    </source>
</evidence>
<accession>A0A6A3D689</accession>
<evidence type="ECO:0000313" key="9">
    <source>
        <dbReference type="Proteomes" id="UP000488956"/>
    </source>
</evidence>
<dbReference type="InterPro" id="IPR002110">
    <property type="entry name" value="Ankyrin_rpt"/>
</dbReference>
<dbReference type="SMART" id="SM00248">
    <property type="entry name" value="ANK"/>
    <property type="match status" value="5"/>
</dbReference>
<gene>
    <name evidence="6" type="ORF">PF002_g33365</name>
    <name evidence="4" type="ORF">PF009_g33162</name>
    <name evidence="5" type="ORF">PF010_g32958</name>
</gene>
<evidence type="ECO:0000313" key="5">
    <source>
        <dbReference type="EMBL" id="KAE9053320.1"/>
    </source>
</evidence>